<keyword evidence="10" id="KW-0943">RNA-mediated gene silencing</keyword>
<comment type="catalytic activity">
    <reaction evidence="12">
        <text>small RNA 3'-end nucleotide + S-adenosyl-L-methionine = small RNA 3'-end 2'-O-methylnucleotide + S-adenosyl-L-homocysteine + H(+)</text>
        <dbReference type="Rhea" id="RHEA:37887"/>
        <dbReference type="Rhea" id="RHEA-COMP:10415"/>
        <dbReference type="Rhea" id="RHEA-COMP:10416"/>
        <dbReference type="ChEBI" id="CHEBI:15378"/>
        <dbReference type="ChEBI" id="CHEBI:57856"/>
        <dbReference type="ChEBI" id="CHEBI:59789"/>
        <dbReference type="ChEBI" id="CHEBI:74896"/>
        <dbReference type="ChEBI" id="CHEBI:74898"/>
        <dbReference type="EC" id="2.1.1.386"/>
    </reaction>
</comment>
<evidence type="ECO:0000256" key="10">
    <source>
        <dbReference type="ARBA" id="ARBA00023158"/>
    </source>
</evidence>
<comment type="caution">
    <text evidence="14">The sequence shown here is derived from an EMBL/GenBank/DDBJ whole genome shotgun (WGS) entry which is preliminary data.</text>
</comment>
<evidence type="ECO:0000256" key="8">
    <source>
        <dbReference type="ARBA" id="ARBA00022842"/>
    </source>
</evidence>
<evidence type="ECO:0000256" key="7">
    <source>
        <dbReference type="ARBA" id="ARBA00022723"/>
    </source>
</evidence>
<evidence type="ECO:0000256" key="2">
    <source>
        <dbReference type="ARBA" id="ARBA00009026"/>
    </source>
</evidence>
<proteinExistence type="inferred from homology"/>
<evidence type="ECO:0000259" key="13">
    <source>
        <dbReference type="Pfam" id="PF12623"/>
    </source>
</evidence>
<dbReference type="GO" id="GO:0001510">
    <property type="term" value="P:RNA methylation"/>
    <property type="evidence" value="ECO:0007669"/>
    <property type="project" value="InterPro"/>
</dbReference>
<evidence type="ECO:0000313" key="14">
    <source>
        <dbReference type="EMBL" id="MBB3327116.1"/>
    </source>
</evidence>
<keyword evidence="4 14" id="KW-0489">Methyltransferase</keyword>
<dbReference type="Gene3D" id="3.40.50.150">
    <property type="entry name" value="Vaccinia Virus protein VP39"/>
    <property type="match status" value="1"/>
</dbReference>
<evidence type="ECO:0000256" key="12">
    <source>
        <dbReference type="ARBA" id="ARBA00048418"/>
    </source>
</evidence>
<name>A0A7W5JW07_9ACTN</name>
<dbReference type="GO" id="GO:0046872">
    <property type="term" value="F:metal ion binding"/>
    <property type="evidence" value="ECO:0007669"/>
    <property type="project" value="UniProtKB-KW"/>
</dbReference>
<dbReference type="GO" id="GO:0031047">
    <property type="term" value="P:regulatory ncRNA-mediated gene silencing"/>
    <property type="evidence" value="ECO:0007669"/>
    <property type="project" value="UniProtKB-KW"/>
</dbReference>
<keyword evidence="7" id="KW-0479">Metal-binding</keyword>
<evidence type="ECO:0000256" key="5">
    <source>
        <dbReference type="ARBA" id="ARBA00022679"/>
    </source>
</evidence>
<evidence type="ECO:0000256" key="11">
    <source>
        <dbReference type="ARBA" id="ARBA00035025"/>
    </source>
</evidence>
<evidence type="ECO:0000256" key="9">
    <source>
        <dbReference type="ARBA" id="ARBA00022884"/>
    </source>
</evidence>
<dbReference type="GO" id="GO:0090486">
    <property type="term" value="F:small RNA 2'-O-methyltransferase activity"/>
    <property type="evidence" value="ECO:0007669"/>
    <property type="project" value="UniProtKB-EC"/>
</dbReference>
<dbReference type="PANTHER" id="PTHR21404:SF3">
    <property type="entry name" value="SMALL RNA 2'-O-METHYLTRANSFERASE"/>
    <property type="match status" value="1"/>
</dbReference>
<reference evidence="14 15" key="1">
    <citation type="submission" date="2020-08" db="EMBL/GenBank/DDBJ databases">
        <title>Sequencing the genomes of 1000 actinobacteria strains.</title>
        <authorList>
            <person name="Klenk H.-P."/>
        </authorList>
    </citation>
    <scope>NUCLEOTIDE SEQUENCE [LARGE SCALE GENOMIC DNA]</scope>
    <source>
        <strain evidence="14 15">DSM 11053</strain>
    </source>
</reference>
<feature type="domain" description="Hen1 N-terminal" evidence="13">
    <location>
        <begin position="1"/>
        <end position="247"/>
    </location>
</feature>
<dbReference type="InterPro" id="IPR024026">
    <property type="entry name" value="3'-RNA_MeTfrase_Hen1_bac"/>
</dbReference>
<protein>
    <recommendedName>
        <fullName evidence="3">Small RNA 2'-O-methyltransferase</fullName>
        <ecNumber evidence="11">2.1.1.386</ecNumber>
    </recommendedName>
</protein>
<dbReference type="InterPro" id="IPR026610">
    <property type="entry name" value="Hen1"/>
</dbReference>
<evidence type="ECO:0000256" key="3">
    <source>
        <dbReference type="ARBA" id="ARBA00021330"/>
    </source>
</evidence>
<keyword evidence="6" id="KW-0949">S-adenosyl-L-methionine</keyword>
<organism evidence="14 15">
    <name type="scientific">Microlunatus antarcticus</name>
    <dbReference type="NCBI Taxonomy" id="53388"/>
    <lineage>
        <taxon>Bacteria</taxon>
        <taxon>Bacillati</taxon>
        <taxon>Actinomycetota</taxon>
        <taxon>Actinomycetes</taxon>
        <taxon>Propionibacteriales</taxon>
        <taxon>Propionibacteriaceae</taxon>
        <taxon>Microlunatus</taxon>
    </lineage>
</organism>
<dbReference type="RefSeq" id="WP_183338109.1">
    <property type="nucleotide sequence ID" value="NZ_JACHZG010000001.1"/>
</dbReference>
<dbReference type="Pfam" id="PF12623">
    <property type="entry name" value="Hen1_L"/>
    <property type="match status" value="1"/>
</dbReference>
<evidence type="ECO:0000256" key="4">
    <source>
        <dbReference type="ARBA" id="ARBA00022603"/>
    </source>
</evidence>
<dbReference type="Gene3D" id="3.30.1610.20">
    <property type="entry name" value="Hen1, N-terminal domain"/>
    <property type="match status" value="1"/>
</dbReference>
<gene>
    <name evidence="14" type="ORF">FHX39_002060</name>
</gene>
<dbReference type="InterPro" id="IPR038546">
    <property type="entry name" value="Hen1_N_sf"/>
</dbReference>
<comment type="cofactor">
    <cofactor evidence="1">
        <name>Mg(2+)</name>
        <dbReference type="ChEBI" id="CHEBI:18420"/>
    </cofactor>
</comment>
<keyword evidence="8" id="KW-0460">Magnesium</keyword>
<accession>A0A7W5JW07</accession>
<evidence type="ECO:0000256" key="6">
    <source>
        <dbReference type="ARBA" id="ARBA00022691"/>
    </source>
</evidence>
<dbReference type="PANTHER" id="PTHR21404">
    <property type="entry name" value="HEN1"/>
    <property type="match status" value="1"/>
</dbReference>
<dbReference type="Proteomes" id="UP000565572">
    <property type="component" value="Unassembled WGS sequence"/>
</dbReference>
<dbReference type="EMBL" id="JACHZG010000001">
    <property type="protein sequence ID" value="MBB3327116.1"/>
    <property type="molecule type" value="Genomic_DNA"/>
</dbReference>
<dbReference type="InterPro" id="IPR029063">
    <property type="entry name" value="SAM-dependent_MTases_sf"/>
</dbReference>
<keyword evidence="15" id="KW-1185">Reference proteome</keyword>
<keyword evidence="9" id="KW-0694">RNA-binding</keyword>
<keyword evidence="5 14" id="KW-0808">Transferase</keyword>
<comment type="similarity">
    <text evidence="2">Belongs to the methyltransferase superfamily. HEN1 family.</text>
</comment>
<dbReference type="CDD" id="cd02440">
    <property type="entry name" value="AdoMet_MTases"/>
    <property type="match status" value="1"/>
</dbReference>
<dbReference type="EC" id="2.1.1.386" evidence="11"/>
<dbReference type="NCBIfam" id="TIGR04074">
    <property type="entry name" value="bacter_Hen1"/>
    <property type="match status" value="1"/>
</dbReference>
<evidence type="ECO:0000256" key="1">
    <source>
        <dbReference type="ARBA" id="ARBA00001946"/>
    </source>
</evidence>
<dbReference type="SUPFAM" id="SSF53335">
    <property type="entry name" value="S-adenosyl-L-methionine-dependent methyltransferases"/>
    <property type="match status" value="1"/>
</dbReference>
<dbReference type="GO" id="GO:0003723">
    <property type="term" value="F:RNA binding"/>
    <property type="evidence" value="ECO:0007669"/>
    <property type="project" value="UniProtKB-KW"/>
</dbReference>
<dbReference type="AlphaFoldDB" id="A0A7W5JW07"/>
<sequence length="471" mass="51503">MLLTLSTSATTSMPVPADLGFLLHKHPDRAQSFDVASGTVHVIWPEVSDERATVAVLLEVDPVALVRGRGGRGDTGFSLSQYVNDRPYAASSMLSVALGKVFRTAMSGRCDARPELAGRAIPLEVHVPALPTRGGADLVERLFAPLGWSVTTTAIVLDEQVPSWGVSPYVDLRLAGVLTVADALTQLYVLMPVLDDTKHYWVNTDEVDKLMRAGGHWLADHPERELITSRYLGHHHTLVQDAVGRLAELDETEAEVLDEGSDPGAPERPASMAQLRKAAVVAALRSEGATTVVDLGCGEGALLRALVADPAFTRVTGVDVSHRALEIATRRLHPDRMPDSQRARLELLQSSATYRDDRLAGYDAVVLMEVVEHVDLPRLPALERSVFAHARPTSVLVTTPNVEHNVRFPNLRAGEMRHRDHRFEWTRQEFQTWAGTTATAYGYTVRFEPVGEDDPEVGPPTQLAVFRKVAA</sequence>
<dbReference type="InterPro" id="IPR024740">
    <property type="entry name" value="Hen1_N"/>
</dbReference>
<evidence type="ECO:0000313" key="15">
    <source>
        <dbReference type="Proteomes" id="UP000565572"/>
    </source>
</evidence>
<dbReference type="Pfam" id="PF13489">
    <property type="entry name" value="Methyltransf_23"/>
    <property type="match status" value="1"/>
</dbReference>